<accession>A0A2J1DC86</accession>
<evidence type="ECO:0000313" key="1">
    <source>
        <dbReference type="EMBL" id="MUM74340.1"/>
    </source>
</evidence>
<dbReference type="Proteomes" id="UP000233549">
    <property type="component" value="Unassembled WGS sequence"/>
</dbReference>
<dbReference type="EMBL" id="WTMY01000035">
    <property type="protein sequence ID" value="MWL45160.1"/>
    <property type="molecule type" value="Genomic_DNA"/>
</dbReference>
<dbReference type="Proteomes" id="UP000487258">
    <property type="component" value="Unassembled WGS sequence"/>
</dbReference>
<dbReference type="Proteomes" id="UP000490727">
    <property type="component" value="Unassembled WGS sequence"/>
</dbReference>
<sequence>MKELNREDCERIYGCGINIAPALRGLGEFGEDFAHGAEGGIQLADALGLFEPPEKSTPKYTSDPQLLNMDVNIANTYMHEIQTHTGSDQITDTMREDAIHNLQNDGRVYFNPISNHFESLGGTPGEGTFSADEIKDPDVKQFIEQVMNKDVQNVHSSDASVAHNALESIQNSTREGAYHFSVEQNKFVVG</sequence>
<evidence type="ECO:0000313" key="4">
    <source>
        <dbReference type="EMBL" id="PKD88680.1"/>
    </source>
</evidence>
<dbReference type="AlphaFoldDB" id="A0A2J1DC86"/>
<dbReference type="EMBL" id="WXKQ01000005">
    <property type="protein sequence ID" value="NAG19108.1"/>
    <property type="molecule type" value="Genomic_DNA"/>
</dbReference>
<evidence type="ECO:0000313" key="2">
    <source>
        <dbReference type="EMBL" id="MWL45160.1"/>
    </source>
</evidence>
<dbReference type="EMBL" id="WOET01000015">
    <property type="protein sequence ID" value="MUM74340.1"/>
    <property type="molecule type" value="Genomic_DNA"/>
</dbReference>
<evidence type="ECO:0000313" key="8">
    <source>
        <dbReference type="Proteomes" id="UP000490727"/>
    </source>
</evidence>
<evidence type="ECO:0000313" key="3">
    <source>
        <dbReference type="EMBL" id="NAG19108.1"/>
    </source>
</evidence>
<proteinExistence type="predicted"/>
<comment type="caution">
    <text evidence="3">The sequence shown here is derived from an EMBL/GenBank/DDBJ whole genome shotgun (WGS) entry which is preliminary data.</text>
</comment>
<protein>
    <submittedName>
        <fullName evidence="3">Uncharacterized protein</fullName>
    </submittedName>
</protein>
<reference evidence="1 8" key="3">
    <citation type="submission" date="2019-11" db="EMBL/GenBank/DDBJ databases">
        <title>Whole genome sequence analysis of environmental Escherichia coli from the feces of straw-necked ibis (Threskiornis spinicollis) nesting on inland wetlands.</title>
        <authorList>
            <person name="Wyrsch E.R."/>
            <person name="Roy Chowdhury P."/>
            <person name="Wallis L."/>
            <person name="Cummins M.L."/>
            <person name="Zingali T."/>
            <person name="Brandis K.J."/>
            <person name="Djordjevic S.P."/>
        </authorList>
    </citation>
    <scope>NUCLEOTIDE SEQUENCE [LARGE SCALE GENOMIC DNA]</scope>
    <source>
        <strain evidence="1 8">IBS12</strain>
    </source>
</reference>
<dbReference type="EMBL" id="PITP01000015">
    <property type="protein sequence ID" value="PKD88680.1"/>
    <property type="molecule type" value="Genomic_DNA"/>
</dbReference>
<evidence type="ECO:0000313" key="5">
    <source>
        <dbReference type="Proteomes" id="UP000233549"/>
    </source>
</evidence>
<organism evidence="3 6">
    <name type="scientific">Escherichia coli</name>
    <dbReference type="NCBI Taxonomy" id="562"/>
    <lineage>
        <taxon>Bacteria</taxon>
        <taxon>Pseudomonadati</taxon>
        <taxon>Pseudomonadota</taxon>
        <taxon>Gammaproteobacteria</taxon>
        <taxon>Enterobacterales</taxon>
        <taxon>Enterobacteriaceae</taxon>
        <taxon>Escherichia</taxon>
    </lineage>
</organism>
<gene>
    <name evidence="4" type="ORF">CWS33_16430</name>
    <name evidence="1" type="ORF">GNZ05_19515</name>
    <name evidence="2" type="ORF">GQM04_06400</name>
    <name evidence="3" type="ORF">GUC01_08720</name>
</gene>
<dbReference type="RefSeq" id="WP_000661408.1">
    <property type="nucleotide sequence ID" value="NZ_AP021944.1"/>
</dbReference>
<dbReference type="Proteomes" id="UP000475070">
    <property type="component" value="Unassembled WGS sequence"/>
</dbReference>
<name>A0A2J1DC86_ECOLX</name>
<reference evidence="4 5" key="1">
    <citation type="submission" date="2017-12" db="EMBL/GenBank/DDBJ databases">
        <title>Rapid rising of carbapenem-resistant Enterobacteriaceae(CRE) and emergence of colistin resistance genemcr-1 in CRE in the hospital of Henan, China.</title>
        <authorList>
            <person name="Sun Q."/>
            <person name="Zhang R."/>
            <person name="Li Y."/>
            <person name="Shen Y."/>
            <person name="Zhang Y."/>
            <person name="Yang J."/>
            <person name="Shu L."/>
            <person name="Zhou H."/>
            <person name="Wang Y."/>
            <person name="Wang B."/>
            <person name="Shen Z."/>
        </authorList>
    </citation>
    <scope>NUCLEOTIDE SEQUENCE [LARGE SCALE GENOMIC DNA]</scope>
    <source>
        <strain evidence="4 5">3512</strain>
    </source>
</reference>
<reference evidence="3 6" key="2">
    <citation type="journal article" date="2019" name="Nat. Med.">
        <title>A library of human gut bacterial isolates paired with longitudinal multiomics data enables mechanistic microbiome research.</title>
        <authorList>
            <person name="Poyet M."/>
            <person name="Groussin M."/>
            <person name="Gibbons S.M."/>
            <person name="Avila-Pacheco J."/>
            <person name="Jiang X."/>
            <person name="Kearney S.M."/>
            <person name="Perrotta A.R."/>
            <person name="Berdy B."/>
            <person name="Zhao S."/>
            <person name="Lieberman T.D."/>
            <person name="Swanson P.K."/>
            <person name="Smith M."/>
            <person name="Roesemann S."/>
            <person name="Alexander J.E."/>
            <person name="Rich S.A."/>
            <person name="Livny J."/>
            <person name="Vlamakis H."/>
            <person name="Clish C."/>
            <person name="Bullock K."/>
            <person name="Deik A."/>
            <person name="Scott J."/>
            <person name="Pierce K.A."/>
            <person name="Xavier R.J."/>
            <person name="Alm E.J."/>
        </authorList>
    </citation>
    <scope>NUCLEOTIDE SEQUENCE [LARGE SCALE GENOMIC DNA]</scope>
    <source>
        <strain evidence="3 6">BIOML-A112</strain>
    </source>
</reference>
<evidence type="ECO:0000313" key="7">
    <source>
        <dbReference type="Proteomes" id="UP000487258"/>
    </source>
</evidence>
<evidence type="ECO:0000313" key="6">
    <source>
        <dbReference type="Proteomes" id="UP000475070"/>
    </source>
</evidence>
<reference evidence="2 7" key="4">
    <citation type="submission" date="2019-12" db="EMBL/GenBank/DDBJ databases">
        <title>Enteriobacteria Tanzani isolates_10432.</title>
        <authorList>
            <person name="Subbiah M."/>
            <person name="Call D."/>
        </authorList>
    </citation>
    <scope>NUCLEOTIDE SEQUENCE [LARGE SCALE GENOMIC DNA]</scope>
    <source>
        <strain evidence="2 7">10432wF6</strain>
    </source>
</reference>